<feature type="domain" description="SSD" evidence="9">
    <location>
        <begin position="206"/>
        <end position="328"/>
    </location>
</feature>
<evidence type="ECO:0000256" key="5">
    <source>
        <dbReference type="ARBA" id="ARBA00022989"/>
    </source>
</evidence>
<dbReference type="InterPro" id="IPR004869">
    <property type="entry name" value="MMPL_dom"/>
</dbReference>
<keyword evidence="11" id="KW-1185">Reference proteome</keyword>
<keyword evidence="6 8" id="KW-0472">Membrane</keyword>
<dbReference type="Gene3D" id="1.20.1640.10">
    <property type="entry name" value="Multidrug efflux transporter AcrB transmembrane domain"/>
    <property type="match status" value="2"/>
</dbReference>
<evidence type="ECO:0000256" key="4">
    <source>
        <dbReference type="ARBA" id="ARBA00022692"/>
    </source>
</evidence>
<feature type="transmembrane region" description="Helical" evidence="8">
    <location>
        <begin position="278"/>
        <end position="299"/>
    </location>
</feature>
<evidence type="ECO:0000256" key="3">
    <source>
        <dbReference type="ARBA" id="ARBA00022475"/>
    </source>
</evidence>
<dbReference type="RefSeq" id="WP_167984176.1">
    <property type="nucleotide sequence ID" value="NZ_JAATEJ010000014.1"/>
</dbReference>
<keyword evidence="4 8" id="KW-0812">Transmembrane</keyword>
<evidence type="ECO:0000259" key="9">
    <source>
        <dbReference type="PROSITE" id="PS50156"/>
    </source>
</evidence>
<reference evidence="10 11" key="1">
    <citation type="submission" date="2020-03" db="EMBL/GenBank/DDBJ databases">
        <title>WGS of actinomycetes isolated from Thailand.</title>
        <authorList>
            <person name="Thawai C."/>
        </authorList>
    </citation>
    <scope>NUCLEOTIDE SEQUENCE [LARGE SCALE GENOMIC DNA]</scope>
    <source>
        <strain evidence="10 11">PRB2-1</strain>
    </source>
</reference>
<dbReference type="EMBL" id="JAATEJ010000014">
    <property type="protein sequence ID" value="NJP45306.1"/>
    <property type="molecule type" value="Genomic_DNA"/>
</dbReference>
<feature type="compositionally biased region" description="Low complexity" evidence="7">
    <location>
        <begin position="709"/>
        <end position="726"/>
    </location>
</feature>
<keyword evidence="5 8" id="KW-1133">Transmembrane helix</keyword>
<evidence type="ECO:0000256" key="6">
    <source>
        <dbReference type="ARBA" id="ARBA00023136"/>
    </source>
</evidence>
<keyword evidence="3" id="KW-1003">Cell membrane</keyword>
<feature type="transmembrane region" description="Helical" evidence="8">
    <location>
        <begin position="544"/>
        <end position="563"/>
    </location>
</feature>
<evidence type="ECO:0000313" key="10">
    <source>
        <dbReference type="EMBL" id="NJP45306.1"/>
    </source>
</evidence>
<feature type="transmembrane region" description="Helical" evidence="8">
    <location>
        <begin position="627"/>
        <end position="650"/>
    </location>
</feature>
<dbReference type="PROSITE" id="PS50156">
    <property type="entry name" value="SSD"/>
    <property type="match status" value="1"/>
</dbReference>
<comment type="subcellular location">
    <subcellularLocation>
        <location evidence="1">Cell membrane</location>
        <topology evidence="1">Multi-pass membrane protein</topology>
    </subcellularLocation>
</comment>
<dbReference type="Pfam" id="PF03176">
    <property type="entry name" value="MMPL"/>
    <property type="match status" value="2"/>
</dbReference>
<sequence>MLSDWGRLLVRFRWVAIAAGVVVILVGGAWGGGVFKVLKSGGFDDPHNESSRASVRIAQDLGARDVDVVVIYSTTKTTVDDPAFANSVNSTVTALRGRPEVAYVATYADTELPSLVSTDRHATSIAITLRGKDQDTKSDQYKDIKSALPAAGVKTQVGGVVPLAVVTDDMAQKDIERGEMIAFPAVLILLVLIFGGVVAATTPLLIGVLAIFGAFTVTRVLTEFTDVSTFAVNTITLLGLGLAIDYSLLIVSRYRRELETHEPAEAIARTMATAGRTVLVSGLTVVLALSSLLIFPLVFLRSIGLGGMSAVLVAMISALTVLPALLALLGRRINALRIPLPGRARREAAAAEGHGAWAKLAHTVMRRPVLYVIGVVVVLGAFAAPFLNVHFAGNDERVLPKNTEARVVSQELADRFPGGSDAPLEVFVGHAPGATLQAVRDAVARVPGVKDVTVSATKGDAAMLTVGYDGPRTGDTAYDAVRDIRALHQPPGVEVLVGGRPAMDVDRLATLKHGLPWMLAIMAAATFVLLFLAFGSVLLPLQAVVMNLLSIGASFGVITWVFQSGHLSGGLDFTPTGFLEPTTPVLILAILYGLATDYELFLVAAIREKWDATHDPRAAIAGGLQTTGRIITAAALLLGVVVVGFSASGIVFTKMIGVGMVVGILLDATLVRVLLLPAVLRLFGRAAWWAPGPLARLYGRVGIRESEGPAAVPQPASAPQSESDPV</sequence>
<feature type="region of interest" description="Disordered" evidence="7">
    <location>
        <begin position="707"/>
        <end position="726"/>
    </location>
</feature>
<evidence type="ECO:0000256" key="8">
    <source>
        <dbReference type="SAM" id="Phobius"/>
    </source>
</evidence>
<dbReference type="SUPFAM" id="SSF82866">
    <property type="entry name" value="Multidrug efflux transporter AcrB transmembrane domain"/>
    <property type="match status" value="2"/>
</dbReference>
<feature type="transmembrane region" description="Helical" evidence="8">
    <location>
        <begin position="656"/>
        <end position="675"/>
    </location>
</feature>
<feature type="transmembrane region" description="Helical" evidence="8">
    <location>
        <begin position="227"/>
        <end position="251"/>
    </location>
</feature>
<proteinExistence type="inferred from homology"/>
<dbReference type="PANTHER" id="PTHR33406">
    <property type="entry name" value="MEMBRANE PROTEIN MJ1562-RELATED"/>
    <property type="match status" value="1"/>
</dbReference>
<evidence type="ECO:0000256" key="7">
    <source>
        <dbReference type="SAM" id="MobiDB-lite"/>
    </source>
</evidence>
<dbReference type="InterPro" id="IPR000731">
    <property type="entry name" value="SSD"/>
</dbReference>
<comment type="similarity">
    <text evidence="2">Belongs to the resistance-nodulation-cell division (RND) (TC 2.A.6) family. MmpL subfamily.</text>
</comment>
<organism evidence="10 11">
    <name type="scientific">Actinacidiphila epipremni</name>
    <dbReference type="NCBI Taxonomy" id="2053013"/>
    <lineage>
        <taxon>Bacteria</taxon>
        <taxon>Bacillati</taxon>
        <taxon>Actinomycetota</taxon>
        <taxon>Actinomycetes</taxon>
        <taxon>Kitasatosporales</taxon>
        <taxon>Streptomycetaceae</taxon>
        <taxon>Actinacidiphila</taxon>
    </lineage>
</organism>
<comment type="caution">
    <text evidence="10">The sequence shown here is derived from an EMBL/GenBank/DDBJ whole genome shotgun (WGS) entry which is preliminary data.</text>
</comment>
<name>A0ABX0ZPX2_9ACTN</name>
<evidence type="ECO:0000256" key="2">
    <source>
        <dbReference type="ARBA" id="ARBA00010157"/>
    </source>
</evidence>
<feature type="transmembrane region" description="Helical" evidence="8">
    <location>
        <begin position="12"/>
        <end position="35"/>
    </location>
</feature>
<protein>
    <submittedName>
        <fullName evidence="10">MMPL family transporter</fullName>
    </submittedName>
</protein>
<accession>A0ABX0ZPX2</accession>
<feature type="transmembrane region" description="Helical" evidence="8">
    <location>
        <begin position="182"/>
        <end position="215"/>
    </location>
</feature>
<dbReference type="InterPro" id="IPR050545">
    <property type="entry name" value="Mycobact_MmpL"/>
</dbReference>
<dbReference type="PANTHER" id="PTHR33406:SF11">
    <property type="entry name" value="MEMBRANE PROTEIN SCO6666-RELATED"/>
    <property type="match status" value="1"/>
</dbReference>
<gene>
    <name evidence="10" type="ORF">HCN08_18145</name>
</gene>
<feature type="transmembrane region" description="Helical" evidence="8">
    <location>
        <begin position="369"/>
        <end position="391"/>
    </location>
</feature>
<dbReference type="Proteomes" id="UP000734511">
    <property type="component" value="Unassembled WGS sequence"/>
</dbReference>
<evidence type="ECO:0000313" key="11">
    <source>
        <dbReference type="Proteomes" id="UP000734511"/>
    </source>
</evidence>
<feature type="transmembrane region" description="Helical" evidence="8">
    <location>
        <begin position="305"/>
        <end position="329"/>
    </location>
</feature>
<feature type="transmembrane region" description="Helical" evidence="8">
    <location>
        <begin position="517"/>
        <end position="539"/>
    </location>
</feature>
<evidence type="ECO:0000256" key="1">
    <source>
        <dbReference type="ARBA" id="ARBA00004651"/>
    </source>
</evidence>
<feature type="transmembrane region" description="Helical" evidence="8">
    <location>
        <begin position="583"/>
        <end position="606"/>
    </location>
</feature>